<keyword evidence="3 4" id="KW-0687">Ribonucleoprotein</keyword>
<dbReference type="InterPro" id="IPR035808">
    <property type="entry name" value="Ribosomal_uL30_euk_arc"/>
</dbReference>
<proteinExistence type="inferred from homology"/>
<dbReference type="Gene3D" id="3.30.1390.20">
    <property type="entry name" value="Ribosomal protein L30, ferredoxin-like fold domain"/>
    <property type="match status" value="1"/>
</dbReference>
<dbReference type="PANTHER" id="PTHR11524">
    <property type="entry name" value="60S RIBOSOMAL PROTEIN L7"/>
    <property type="match status" value="1"/>
</dbReference>
<dbReference type="InterPro" id="IPR039699">
    <property type="entry name" value="Ribosomal_uL30"/>
</dbReference>
<dbReference type="PANTHER" id="PTHR11524:SF16">
    <property type="entry name" value="LARGE RIBOSOMAL SUBUNIT PROTEIN UL30"/>
    <property type="match status" value="1"/>
</dbReference>
<dbReference type="SUPFAM" id="SSF55129">
    <property type="entry name" value="Ribosomal protein L30p/L7e"/>
    <property type="match status" value="1"/>
</dbReference>
<dbReference type="InterPro" id="IPR005997">
    <property type="entry name" value="Ribosomal_uL30_arc"/>
</dbReference>
<dbReference type="AlphaFoldDB" id="A0A4P2VB46"/>
<dbReference type="GeneID" id="55584145"/>
<reference evidence="6 7" key="1">
    <citation type="journal article" date="2019" name="ISME J.">
        <title>Isolation and characterization of a thermophilic sulfur- and iron-reducing thaumarchaeote from a terrestrial acidic hot spring.</title>
        <authorList>
            <person name="Kato S."/>
            <person name="Itoh T."/>
            <person name="Yuki M."/>
            <person name="Nagamori M."/>
            <person name="Ohnishi M."/>
            <person name="Uematsu K."/>
            <person name="Suzuki K."/>
            <person name="Takashina T."/>
            <person name="Ohkuma M."/>
        </authorList>
    </citation>
    <scope>NUCLEOTIDE SEQUENCE [LARGE SCALE GENOMIC DNA]</scope>
    <source>
        <strain evidence="6 7">NAS-02</strain>
    </source>
</reference>
<dbReference type="NCBIfam" id="NF004711">
    <property type="entry name" value="PRK06049.1"/>
    <property type="match status" value="1"/>
</dbReference>
<accession>A0A4P2VB46</accession>
<dbReference type="OrthoDB" id="6379at2157"/>
<dbReference type="Pfam" id="PF00327">
    <property type="entry name" value="Ribosomal_L30"/>
    <property type="match status" value="1"/>
</dbReference>
<evidence type="ECO:0000256" key="4">
    <source>
        <dbReference type="HAMAP-Rule" id="MF_01371"/>
    </source>
</evidence>
<dbReference type="HAMAP" id="MF_01371_A">
    <property type="entry name" value="Ribosomal_uL30_A"/>
    <property type="match status" value="1"/>
</dbReference>
<evidence type="ECO:0000256" key="3">
    <source>
        <dbReference type="ARBA" id="ARBA00023274"/>
    </source>
</evidence>
<dbReference type="GO" id="GO:0003735">
    <property type="term" value="F:structural constituent of ribosome"/>
    <property type="evidence" value="ECO:0007669"/>
    <property type="project" value="InterPro"/>
</dbReference>
<evidence type="ECO:0000256" key="1">
    <source>
        <dbReference type="ARBA" id="ARBA00007594"/>
    </source>
</evidence>
<evidence type="ECO:0000256" key="2">
    <source>
        <dbReference type="ARBA" id="ARBA00022980"/>
    </source>
</evidence>
<keyword evidence="2 4" id="KW-0689">Ribosomal protein</keyword>
<evidence type="ECO:0000259" key="5">
    <source>
        <dbReference type="Pfam" id="PF00327"/>
    </source>
</evidence>
<organism evidence="6 7">
    <name type="scientific">Conexivisphaera calida</name>
    <dbReference type="NCBI Taxonomy" id="1874277"/>
    <lineage>
        <taxon>Archaea</taxon>
        <taxon>Nitrososphaerota</taxon>
        <taxon>Conexivisphaeria</taxon>
        <taxon>Conexivisphaerales</taxon>
        <taxon>Conexivisphaeraceae</taxon>
        <taxon>Conexivisphaera</taxon>
    </lineage>
</organism>
<comment type="subunit">
    <text evidence="4">Part of the 50S ribosomal subunit.</text>
</comment>
<keyword evidence="7" id="KW-1185">Reference proteome</keyword>
<dbReference type="InterPro" id="IPR036919">
    <property type="entry name" value="Ribo_uL30_ferredoxin-like_sf"/>
</dbReference>
<dbReference type="GO" id="GO:0003723">
    <property type="term" value="F:RNA binding"/>
    <property type="evidence" value="ECO:0007669"/>
    <property type="project" value="TreeGrafter"/>
</dbReference>
<dbReference type="GO" id="GO:0022625">
    <property type="term" value="C:cytosolic large ribosomal subunit"/>
    <property type="evidence" value="ECO:0007669"/>
    <property type="project" value="TreeGrafter"/>
</dbReference>
<dbReference type="GO" id="GO:0006412">
    <property type="term" value="P:translation"/>
    <property type="evidence" value="ECO:0007669"/>
    <property type="project" value="UniProtKB-UniRule"/>
</dbReference>
<dbReference type="CDD" id="cd01657">
    <property type="entry name" value="Ribosomal_L7_archeal_euk"/>
    <property type="match status" value="1"/>
</dbReference>
<gene>
    <name evidence="4" type="primary">rpl30</name>
    <name evidence="6" type="ORF">NAS2_0327</name>
</gene>
<dbReference type="EMBL" id="AP018732">
    <property type="protein sequence ID" value="BBE41719.1"/>
    <property type="molecule type" value="Genomic_DNA"/>
</dbReference>
<dbReference type="Gene3D" id="1.10.15.30">
    <property type="match status" value="1"/>
</dbReference>
<evidence type="ECO:0000313" key="7">
    <source>
        <dbReference type="Proteomes" id="UP000509448"/>
    </source>
</evidence>
<dbReference type="Proteomes" id="UP000509448">
    <property type="component" value="Chromosome"/>
</dbReference>
<name>A0A4P2VB46_9ARCH</name>
<evidence type="ECO:0000313" key="6">
    <source>
        <dbReference type="EMBL" id="BBE41719.1"/>
    </source>
</evidence>
<dbReference type="KEGG" id="ccai:NAS2_0327"/>
<dbReference type="InterPro" id="IPR016082">
    <property type="entry name" value="Ribosomal_uL30_ferredoxin-like"/>
</dbReference>
<feature type="domain" description="Large ribosomal subunit protein uL30-like ferredoxin-like fold" evidence="5">
    <location>
        <begin position="12"/>
        <end position="61"/>
    </location>
</feature>
<dbReference type="GO" id="GO:0000463">
    <property type="term" value="P:maturation of LSU-rRNA from tricistronic rRNA transcript (SSU-rRNA, 5.8S rRNA, LSU-rRNA)"/>
    <property type="evidence" value="ECO:0007669"/>
    <property type="project" value="TreeGrafter"/>
</dbReference>
<protein>
    <recommendedName>
        <fullName evidence="4">Large ribosomal subunit protein uL30</fullName>
    </recommendedName>
</protein>
<comment type="similarity">
    <text evidence="1 4">Belongs to the universal ribosomal protein uL30 family.</text>
</comment>
<dbReference type="RefSeq" id="WP_174448028.1">
    <property type="nucleotide sequence ID" value="NZ_AP018732.1"/>
</dbReference>
<sequence length="161" mass="18211">MSESKSSASVLLVLRIRGDIDARHAAEDALTRMNLRRRHNATLIPDTPEYRGMLQSLKDYVAWCPATKEVVLDLLRNRARTSGWRPLTEEIVKAHGYSGFEELADAIVGGRVRLQDLDWMKPYFALQPPRGGYRLPIKRNAREGGVLGRNEGLLDLVSRML</sequence>